<name>A0A8X6QGJ2_NEPPI</name>
<evidence type="ECO:0000313" key="3">
    <source>
        <dbReference type="Proteomes" id="UP000887013"/>
    </source>
</evidence>
<evidence type="ECO:0008006" key="4">
    <source>
        <dbReference type="Google" id="ProtNLM"/>
    </source>
</evidence>
<proteinExistence type="predicted"/>
<feature type="transmembrane region" description="Helical" evidence="1">
    <location>
        <begin position="65"/>
        <end position="86"/>
    </location>
</feature>
<keyword evidence="3" id="KW-1185">Reference proteome</keyword>
<keyword evidence="1" id="KW-0812">Transmembrane</keyword>
<protein>
    <recommendedName>
        <fullName evidence="4">Transmembrane protein</fullName>
    </recommendedName>
</protein>
<evidence type="ECO:0000256" key="1">
    <source>
        <dbReference type="SAM" id="Phobius"/>
    </source>
</evidence>
<gene>
    <name evidence="2" type="ORF">NPIL_420971</name>
</gene>
<keyword evidence="1" id="KW-0472">Membrane</keyword>
<dbReference type="AlphaFoldDB" id="A0A8X6QGJ2"/>
<sequence>MRPHQSIPFILPRGKSRDSQSTFFRSIRCSTGGPEVTSRPPSRVWFKEGSPLIGRSSGVVGRETVLLLLRLMDVCVVVILCLRLGWYRSGDFKKKSSFR</sequence>
<organism evidence="2 3">
    <name type="scientific">Nephila pilipes</name>
    <name type="common">Giant wood spider</name>
    <name type="synonym">Nephila maculata</name>
    <dbReference type="NCBI Taxonomy" id="299642"/>
    <lineage>
        <taxon>Eukaryota</taxon>
        <taxon>Metazoa</taxon>
        <taxon>Ecdysozoa</taxon>
        <taxon>Arthropoda</taxon>
        <taxon>Chelicerata</taxon>
        <taxon>Arachnida</taxon>
        <taxon>Araneae</taxon>
        <taxon>Araneomorphae</taxon>
        <taxon>Entelegynae</taxon>
        <taxon>Araneoidea</taxon>
        <taxon>Nephilidae</taxon>
        <taxon>Nephila</taxon>
    </lineage>
</organism>
<accession>A0A8X6QGJ2</accession>
<comment type="caution">
    <text evidence="2">The sequence shown here is derived from an EMBL/GenBank/DDBJ whole genome shotgun (WGS) entry which is preliminary data.</text>
</comment>
<dbReference type="Proteomes" id="UP000887013">
    <property type="component" value="Unassembled WGS sequence"/>
</dbReference>
<dbReference type="EMBL" id="BMAW01126575">
    <property type="protein sequence ID" value="GFU17411.1"/>
    <property type="molecule type" value="Genomic_DNA"/>
</dbReference>
<keyword evidence="1" id="KW-1133">Transmembrane helix</keyword>
<evidence type="ECO:0000313" key="2">
    <source>
        <dbReference type="EMBL" id="GFU17411.1"/>
    </source>
</evidence>
<reference evidence="2" key="1">
    <citation type="submission" date="2020-08" db="EMBL/GenBank/DDBJ databases">
        <title>Multicomponent nature underlies the extraordinary mechanical properties of spider dragline silk.</title>
        <authorList>
            <person name="Kono N."/>
            <person name="Nakamura H."/>
            <person name="Mori M."/>
            <person name="Yoshida Y."/>
            <person name="Ohtoshi R."/>
            <person name="Malay A.D."/>
            <person name="Moran D.A.P."/>
            <person name="Tomita M."/>
            <person name="Numata K."/>
            <person name="Arakawa K."/>
        </authorList>
    </citation>
    <scope>NUCLEOTIDE SEQUENCE</scope>
</reference>